<dbReference type="Gene3D" id="2.60.120.1040">
    <property type="entry name" value="ZPR1, A/B domain"/>
    <property type="match status" value="2"/>
</dbReference>
<dbReference type="OrthoDB" id="308464at2759"/>
<dbReference type="PANTHER" id="PTHR10876:SF0">
    <property type="entry name" value="ZINC FINGER PROTEIN ZPR1"/>
    <property type="match status" value="1"/>
</dbReference>
<dbReference type="VEuPathDB" id="TrichDB:TVAGG3_0552050"/>
<dbReference type="Pfam" id="PF22794">
    <property type="entry name" value="jr-ZPR1"/>
    <property type="match status" value="2"/>
</dbReference>
<evidence type="ECO:0000259" key="6">
    <source>
        <dbReference type="SMART" id="SM00709"/>
    </source>
</evidence>
<dbReference type="Pfam" id="PF03367">
    <property type="entry name" value="Zn_ribbon_ZPR1"/>
    <property type="match status" value="2"/>
</dbReference>
<dbReference type="Proteomes" id="UP000001542">
    <property type="component" value="Unassembled WGS sequence"/>
</dbReference>
<reference evidence="7" key="2">
    <citation type="journal article" date="2007" name="Science">
        <title>Draft genome sequence of the sexually transmitted pathogen Trichomonas vaginalis.</title>
        <authorList>
            <person name="Carlton J.M."/>
            <person name="Hirt R.P."/>
            <person name="Silva J.C."/>
            <person name="Delcher A.L."/>
            <person name="Schatz M."/>
            <person name="Zhao Q."/>
            <person name="Wortman J.R."/>
            <person name="Bidwell S.L."/>
            <person name="Alsmark U.C.M."/>
            <person name="Besteiro S."/>
            <person name="Sicheritz-Ponten T."/>
            <person name="Noel C.J."/>
            <person name="Dacks J.B."/>
            <person name="Foster P.G."/>
            <person name="Simillion C."/>
            <person name="Van de Peer Y."/>
            <person name="Miranda-Saavedra D."/>
            <person name="Barton G.J."/>
            <person name="Westrop G.D."/>
            <person name="Mueller S."/>
            <person name="Dessi D."/>
            <person name="Fiori P.L."/>
            <person name="Ren Q."/>
            <person name="Paulsen I."/>
            <person name="Zhang H."/>
            <person name="Bastida-Corcuera F.D."/>
            <person name="Simoes-Barbosa A."/>
            <person name="Brown M.T."/>
            <person name="Hayes R.D."/>
            <person name="Mukherjee M."/>
            <person name="Okumura C.Y."/>
            <person name="Schneider R."/>
            <person name="Smith A.J."/>
            <person name="Vanacova S."/>
            <person name="Villalvazo M."/>
            <person name="Haas B.J."/>
            <person name="Pertea M."/>
            <person name="Feldblyum T.V."/>
            <person name="Utterback T.R."/>
            <person name="Shu C.L."/>
            <person name="Osoegawa K."/>
            <person name="de Jong P.J."/>
            <person name="Hrdy I."/>
            <person name="Horvathova L."/>
            <person name="Zubacova Z."/>
            <person name="Dolezal P."/>
            <person name="Malik S.B."/>
            <person name="Logsdon J.M. Jr."/>
            <person name="Henze K."/>
            <person name="Gupta A."/>
            <person name="Wang C.C."/>
            <person name="Dunne R.L."/>
            <person name="Upcroft J.A."/>
            <person name="Upcroft P."/>
            <person name="White O."/>
            <person name="Salzberg S.L."/>
            <person name="Tang P."/>
            <person name="Chiu C.-H."/>
            <person name="Lee Y.-S."/>
            <person name="Embley T.M."/>
            <person name="Coombs G.H."/>
            <person name="Mottram J.C."/>
            <person name="Tachezy J."/>
            <person name="Fraser-Liggett C.M."/>
            <person name="Johnson P.J."/>
        </authorList>
    </citation>
    <scope>NUCLEOTIDE SEQUENCE [LARGE SCALE GENOMIC DNA]</scope>
    <source>
        <strain evidence="7">G3</strain>
    </source>
</reference>
<dbReference type="OMA" id="FREVVIM"/>
<dbReference type="InterPro" id="IPR042452">
    <property type="entry name" value="ZPR1_Znf1/2"/>
</dbReference>
<keyword evidence="5" id="KW-0862">Zinc</keyword>
<keyword evidence="3" id="KW-0677">Repeat</keyword>
<evidence type="ECO:0000313" key="8">
    <source>
        <dbReference type="Proteomes" id="UP000001542"/>
    </source>
</evidence>
<keyword evidence="2" id="KW-0479">Metal-binding</keyword>
<name>A2DPT9_TRIV3</name>
<dbReference type="FunFam" id="2.20.25.420:FF:000001">
    <property type="entry name" value="Zinc finger protein ZPR1"/>
    <property type="match status" value="1"/>
</dbReference>
<dbReference type="InterPro" id="IPR042451">
    <property type="entry name" value="ZPR1_A/B_dom"/>
</dbReference>
<reference evidence="7" key="1">
    <citation type="submission" date="2006-10" db="EMBL/GenBank/DDBJ databases">
        <authorList>
            <person name="Amadeo P."/>
            <person name="Zhao Q."/>
            <person name="Wortman J."/>
            <person name="Fraser-Liggett C."/>
            <person name="Carlton J."/>
        </authorList>
    </citation>
    <scope>NUCLEOTIDE SEQUENCE</scope>
    <source>
        <strain evidence="7">G3</strain>
    </source>
</reference>
<dbReference type="RefSeq" id="XP_001329670.1">
    <property type="nucleotide sequence ID" value="XM_001329635.1"/>
</dbReference>
<dbReference type="VEuPathDB" id="TrichDB:TVAG_453630"/>
<dbReference type="NCBIfam" id="TIGR00310">
    <property type="entry name" value="ZPR1_znf"/>
    <property type="match status" value="2"/>
</dbReference>
<dbReference type="GO" id="GO:0005737">
    <property type="term" value="C:cytoplasm"/>
    <property type="evidence" value="ECO:0000318"/>
    <property type="project" value="GO_Central"/>
</dbReference>
<keyword evidence="4" id="KW-0863">Zinc-finger</keyword>
<feature type="domain" description="Zinc finger ZPR1-type" evidence="6">
    <location>
        <begin position="30"/>
        <end position="181"/>
    </location>
</feature>
<dbReference type="PANTHER" id="PTHR10876">
    <property type="entry name" value="ZINC FINGER PROTEIN ZPR1"/>
    <property type="match status" value="1"/>
</dbReference>
<sequence length="446" mass="50045">MSEQQAPEVKTLPPIFLDISPNSKPTEMDSLCMNCLKEGTTTMLLTKIPFFREVMISHFSCPHCGYSDNAIQFAGEFPAKGVTFKLVAKSPEDLNRRVIKSSHATIKVPEIDLEIPPQTQADTINTVEGVLERAYKGLKHSNPNPTPEFEEFLDNLDQCRKGLVQFNFIIDDPSGNSFLENPIAPSPDPQLQVEFYRRTAKMNEEIGLKVDPKSGDFQVDEVTTKTIDKYQSVFSTDQPVQEMDTDCPVCSHTGVSRSCTLSIPFFKEIIIMAFNCDYCGYHNGEVMIGGETSRYGRKITLKANCQDDLNREVLKSELAGIEIPEAEIKLVPGTLGGKFTTVEGLLRDIIQQLSAENPFMRGDSSDAQASSHFQNVLEQVKSFADGKNPFTLILDDPMSNSFIQKYKIDDPKPIIEDYERTYEQNEELGLNDIKTEEFVTDADKKE</sequence>
<dbReference type="STRING" id="5722.A2DPT9"/>
<dbReference type="FunCoup" id="A2DPT9">
    <property type="interactions" value="844"/>
</dbReference>
<organism evidence="7 8">
    <name type="scientific">Trichomonas vaginalis (strain ATCC PRA-98 / G3)</name>
    <dbReference type="NCBI Taxonomy" id="412133"/>
    <lineage>
        <taxon>Eukaryota</taxon>
        <taxon>Metamonada</taxon>
        <taxon>Parabasalia</taxon>
        <taxon>Trichomonadida</taxon>
        <taxon>Trichomonadidae</taxon>
        <taxon>Trichomonas</taxon>
    </lineage>
</organism>
<dbReference type="InterPro" id="IPR056180">
    <property type="entry name" value="ZPR1_jr_dom"/>
</dbReference>
<evidence type="ECO:0000256" key="5">
    <source>
        <dbReference type="ARBA" id="ARBA00022833"/>
    </source>
</evidence>
<evidence type="ECO:0000256" key="4">
    <source>
        <dbReference type="ARBA" id="ARBA00022771"/>
    </source>
</evidence>
<dbReference type="GO" id="GO:0005634">
    <property type="term" value="C:nucleus"/>
    <property type="evidence" value="ECO:0000318"/>
    <property type="project" value="GO_Central"/>
</dbReference>
<dbReference type="SMR" id="A2DPT9"/>
<dbReference type="AlphaFoldDB" id="A2DPT9"/>
<evidence type="ECO:0000256" key="3">
    <source>
        <dbReference type="ARBA" id="ARBA00022737"/>
    </source>
</evidence>
<dbReference type="KEGG" id="tva:4775552"/>
<evidence type="ECO:0000256" key="2">
    <source>
        <dbReference type="ARBA" id="ARBA00022723"/>
    </source>
</evidence>
<protein>
    <submittedName>
        <fullName evidence="7">ZPR1-related zinc finger protein</fullName>
    </submittedName>
</protein>
<comment type="similarity">
    <text evidence="1">Belongs to the ZPR1 family.</text>
</comment>
<dbReference type="InParanoid" id="A2DPT9"/>
<dbReference type="FunFam" id="2.60.120.1040:FF:000001">
    <property type="entry name" value="Zinc finger protein ZPR1"/>
    <property type="match status" value="1"/>
</dbReference>
<dbReference type="EMBL" id="DS113229">
    <property type="protein sequence ID" value="EAY17535.1"/>
    <property type="molecule type" value="Genomic_DNA"/>
</dbReference>
<gene>
    <name evidence="7" type="ORF">TVAG_453630</name>
</gene>
<evidence type="ECO:0000256" key="1">
    <source>
        <dbReference type="ARBA" id="ARBA00008354"/>
    </source>
</evidence>
<keyword evidence="8" id="KW-1185">Reference proteome</keyword>
<evidence type="ECO:0000313" key="7">
    <source>
        <dbReference type="EMBL" id="EAY17535.1"/>
    </source>
</evidence>
<dbReference type="eggNOG" id="KOG2703">
    <property type="taxonomic scope" value="Eukaryota"/>
</dbReference>
<proteinExistence type="inferred from homology"/>
<dbReference type="GO" id="GO:0008270">
    <property type="term" value="F:zinc ion binding"/>
    <property type="evidence" value="ECO:0007669"/>
    <property type="project" value="UniProtKB-KW"/>
</dbReference>
<feature type="domain" description="Zinc finger ZPR1-type" evidence="6">
    <location>
        <begin position="245"/>
        <end position="405"/>
    </location>
</feature>
<dbReference type="InterPro" id="IPR004457">
    <property type="entry name" value="Znf_ZPR1"/>
</dbReference>
<accession>A2DPT9</accession>
<dbReference type="InterPro" id="IPR040141">
    <property type="entry name" value="ZPR1"/>
</dbReference>
<dbReference type="SMART" id="SM00709">
    <property type="entry name" value="Zpr1"/>
    <property type="match status" value="2"/>
</dbReference>
<dbReference type="Gene3D" id="2.20.25.420">
    <property type="entry name" value="ZPR1, zinc finger domain"/>
    <property type="match status" value="2"/>
</dbReference>